<protein>
    <submittedName>
        <fullName evidence="5">AraC-like DNA-binding protein</fullName>
    </submittedName>
</protein>
<dbReference type="SUPFAM" id="SSF55073">
    <property type="entry name" value="Nucleotide cyclase"/>
    <property type="match status" value="1"/>
</dbReference>
<dbReference type="GO" id="GO:0003700">
    <property type="term" value="F:DNA-binding transcription factor activity"/>
    <property type="evidence" value="ECO:0007669"/>
    <property type="project" value="InterPro"/>
</dbReference>
<sequence>MPVFMDRHDVSEKVTATQLAELHQLDLEVQHKYHCKILTHWFDDKYKTAFCLVDAPCEQALVDMHLEAHGDLPDQIIPVDPAEVKDYLGRIKAVPETDDETVNQIQQSAFRVLMVIGVDDCTVKPNPVRIEDSMGMLRDIFPGYYGRLVKVSRSSILVSFPNATQCILCALEIHSQLAQISQALQSNAVILKTGISAGLPLAGGAGLFEAARKEARALYYISEGNIAVAPEVKSLYEEENPEVYLEHDLFLTLSPSDQKFLVPLLDYLDDTWQNPYLRVEDLEKSLGYSKSQLYRKIVSLLGDTPNNFIKNYRLRKALKRIQRKSESISDIAGNTGFKSPSYFSKCFQKRYGVLPSVYMQQGMA</sequence>
<keyword evidence="1" id="KW-0805">Transcription regulation</keyword>
<dbReference type="EMBL" id="QAAD01000005">
    <property type="protein sequence ID" value="PTN09257.1"/>
    <property type="molecule type" value="Genomic_DNA"/>
</dbReference>
<dbReference type="InterPro" id="IPR042557">
    <property type="entry name" value="SCO4226"/>
</dbReference>
<evidence type="ECO:0000256" key="3">
    <source>
        <dbReference type="ARBA" id="ARBA00023163"/>
    </source>
</evidence>
<dbReference type="InterPro" id="IPR018060">
    <property type="entry name" value="HTH_AraC"/>
</dbReference>
<dbReference type="PROSITE" id="PS01124">
    <property type="entry name" value="HTH_ARAC_FAMILY_2"/>
    <property type="match status" value="1"/>
</dbReference>
<dbReference type="SMART" id="SM00342">
    <property type="entry name" value="HTH_ARAC"/>
    <property type="match status" value="1"/>
</dbReference>
<comment type="caution">
    <text evidence="5">The sequence shown here is derived from an EMBL/GenBank/DDBJ whole genome shotgun (WGS) entry which is preliminary data.</text>
</comment>
<keyword evidence="3" id="KW-0804">Transcription</keyword>
<dbReference type="Gene3D" id="1.10.10.60">
    <property type="entry name" value="Homeodomain-like"/>
    <property type="match status" value="1"/>
</dbReference>
<dbReference type="InterPro" id="IPR025336">
    <property type="entry name" value="SCO4226-like"/>
</dbReference>
<evidence type="ECO:0000313" key="5">
    <source>
        <dbReference type="EMBL" id="PTN09257.1"/>
    </source>
</evidence>
<keyword evidence="6" id="KW-1185">Reference proteome</keyword>
<keyword evidence="2 5" id="KW-0238">DNA-binding</keyword>
<dbReference type="InterPro" id="IPR009057">
    <property type="entry name" value="Homeodomain-like_sf"/>
</dbReference>
<dbReference type="Gene3D" id="3.30.70.1230">
    <property type="entry name" value="Nucleotide cyclase"/>
    <property type="match status" value="1"/>
</dbReference>
<evidence type="ECO:0000256" key="2">
    <source>
        <dbReference type="ARBA" id="ARBA00023125"/>
    </source>
</evidence>
<dbReference type="SUPFAM" id="SSF46689">
    <property type="entry name" value="Homeodomain-like"/>
    <property type="match status" value="1"/>
</dbReference>
<dbReference type="RefSeq" id="WP_107821666.1">
    <property type="nucleotide sequence ID" value="NZ_OY782574.1"/>
</dbReference>
<organism evidence="5 6">
    <name type="scientific">Mangrovibacterium marinum</name>
    <dbReference type="NCBI Taxonomy" id="1639118"/>
    <lineage>
        <taxon>Bacteria</taxon>
        <taxon>Pseudomonadati</taxon>
        <taxon>Bacteroidota</taxon>
        <taxon>Bacteroidia</taxon>
        <taxon>Marinilabiliales</taxon>
        <taxon>Prolixibacteraceae</taxon>
        <taxon>Mangrovibacterium</taxon>
    </lineage>
</organism>
<evidence type="ECO:0000259" key="4">
    <source>
        <dbReference type="PROSITE" id="PS01124"/>
    </source>
</evidence>
<dbReference type="PANTHER" id="PTHR43280:SF2">
    <property type="entry name" value="HTH-TYPE TRANSCRIPTIONAL REGULATOR EXSA"/>
    <property type="match status" value="1"/>
</dbReference>
<dbReference type="PRINTS" id="PR00032">
    <property type="entry name" value="HTHARAC"/>
</dbReference>
<dbReference type="Pfam" id="PF12833">
    <property type="entry name" value="HTH_18"/>
    <property type="match status" value="1"/>
</dbReference>
<reference evidence="5 6" key="1">
    <citation type="submission" date="2018-04" db="EMBL/GenBank/DDBJ databases">
        <title>Genomic Encyclopedia of Archaeal and Bacterial Type Strains, Phase II (KMG-II): from individual species to whole genera.</title>
        <authorList>
            <person name="Goeker M."/>
        </authorList>
    </citation>
    <scope>NUCLEOTIDE SEQUENCE [LARGE SCALE GENOMIC DNA]</scope>
    <source>
        <strain evidence="5 6">DSM 28823</strain>
    </source>
</reference>
<proteinExistence type="predicted"/>
<dbReference type="OrthoDB" id="1116352at2"/>
<dbReference type="Pfam" id="PF14026">
    <property type="entry name" value="SCO4226-like"/>
    <property type="match status" value="1"/>
</dbReference>
<dbReference type="PANTHER" id="PTHR43280">
    <property type="entry name" value="ARAC-FAMILY TRANSCRIPTIONAL REGULATOR"/>
    <property type="match status" value="1"/>
</dbReference>
<dbReference type="GO" id="GO:0043565">
    <property type="term" value="F:sequence-specific DNA binding"/>
    <property type="evidence" value="ECO:0007669"/>
    <property type="project" value="InterPro"/>
</dbReference>
<dbReference type="InterPro" id="IPR029787">
    <property type="entry name" value="Nucleotide_cyclase"/>
</dbReference>
<accession>A0A2T5C3A9</accession>
<evidence type="ECO:0000313" key="6">
    <source>
        <dbReference type="Proteomes" id="UP000243525"/>
    </source>
</evidence>
<dbReference type="AlphaFoldDB" id="A0A2T5C3A9"/>
<gene>
    <name evidence="5" type="ORF">C8N47_10597</name>
</gene>
<name>A0A2T5C3A9_9BACT</name>
<feature type="domain" description="HTH araC/xylS-type" evidence="4">
    <location>
        <begin position="262"/>
        <end position="361"/>
    </location>
</feature>
<dbReference type="Proteomes" id="UP000243525">
    <property type="component" value="Unassembled WGS sequence"/>
</dbReference>
<evidence type="ECO:0000256" key="1">
    <source>
        <dbReference type="ARBA" id="ARBA00023015"/>
    </source>
</evidence>
<dbReference type="Gene3D" id="3.30.70.3090">
    <property type="entry name" value="ORF SCO4226, nickel-binding ferredoxin-like monomer"/>
    <property type="match status" value="1"/>
</dbReference>
<dbReference type="InterPro" id="IPR020449">
    <property type="entry name" value="Tscrpt_reg_AraC-type_HTH"/>
</dbReference>